<dbReference type="Proteomes" id="UP000632498">
    <property type="component" value="Unassembled WGS sequence"/>
</dbReference>
<evidence type="ECO:0000259" key="5">
    <source>
        <dbReference type="PROSITE" id="PS50931"/>
    </source>
</evidence>
<sequence>MSLDPECLKAFVTVADCGSFTRAAQILNRTQAAVSQQIKKLELLLDARLFQRHSRAVSLSSHGHLLLGYAKRLLALQDEAIHAFREADTKCTVRLGTPDDYASSFMPTIINAFAHAHPNAEIEVRCDLSIDLLDSLNRHEIDLALITKQANNTTGEDVRVEPLVWVGAAGGMAYMRETLPLALFSSSDSKCMFRYGGLAILKETGRDYHIAYTSRNTSVVLAAVRADTAVAILARSSVPPDLTILDDQHGLPPLPEIRIALHRRTGERNRIIDDFGDHIVKTLSLD</sequence>
<evidence type="ECO:0000313" key="6">
    <source>
        <dbReference type="EMBL" id="GGF57799.1"/>
    </source>
</evidence>
<comment type="caution">
    <text evidence="6">The sequence shown here is derived from an EMBL/GenBank/DDBJ whole genome shotgun (WGS) entry which is preliminary data.</text>
</comment>
<dbReference type="EMBL" id="BMHV01000005">
    <property type="protein sequence ID" value="GGF57799.1"/>
    <property type="molecule type" value="Genomic_DNA"/>
</dbReference>
<keyword evidence="7" id="KW-1185">Reference proteome</keyword>
<protein>
    <submittedName>
        <fullName evidence="6">Transcriptional regulator</fullName>
    </submittedName>
</protein>
<dbReference type="SUPFAM" id="SSF53850">
    <property type="entry name" value="Periplasmic binding protein-like II"/>
    <property type="match status" value="1"/>
</dbReference>
<organism evidence="6 7">
    <name type="scientific">Terasakiella brassicae</name>
    <dbReference type="NCBI Taxonomy" id="1634917"/>
    <lineage>
        <taxon>Bacteria</taxon>
        <taxon>Pseudomonadati</taxon>
        <taxon>Pseudomonadota</taxon>
        <taxon>Alphaproteobacteria</taxon>
        <taxon>Rhodospirillales</taxon>
        <taxon>Terasakiellaceae</taxon>
        <taxon>Terasakiella</taxon>
    </lineage>
</organism>
<dbReference type="Pfam" id="PF03466">
    <property type="entry name" value="LysR_substrate"/>
    <property type="match status" value="1"/>
</dbReference>
<dbReference type="InterPro" id="IPR000847">
    <property type="entry name" value="LysR_HTH_N"/>
</dbReference>
<dbReference type="InterPro" id="IPR005119">
    <property type="entry name" value="LysR_subst-bd"/>
</dbReference>
<dbReference type="AlphaFoldDB" id="A0A917BT49"/>
<keyword evidence="3" id="KW-0238">DNA-binding</keyword>
<dbReference type="InterPro" id="IPR036390">
    <property type="entry name" value="WH_DNA-bd_sf"/>
</dbReference>
<dbReference type="Gene3D" id="1.10.10.10">
    <property type="entry name" value="Winged helix-like DNA-binding domain superfamily/Winged helix DNA-binding domain"/>
    <property type="match status" value="1"/>
</dbReference>
<dbReference type="GO" id="GO:0003700">
    <property type="term" value="F:DNA-binding transcription factor activity"/>
    <property type="evidence" value="ECO:0007669"/>
    <property type="project" value="InterPro"/>
</dbReference>
<dbReference type="InterPro" id="IPR050176">
    <property type="entry name" value="LTTR"/>
</dbReference>
<reference evidence="6" key="1">
    <citation type="journal article" date="2014" name="Int. J. Syst. Evol. Microbiol.">
        <title>Complete genome sequence of Corynebacterium casei LMG S-19264T (=DSM 44701T), isolated from a smear-ripened cheese.</title>
        <authorList>
            <consortium name="US DOE Joint Genome Institute (JGI-PGF)"/>
            <person name="Walter F."/>
            <person name="Albersmeier A."/>
            <person name="Kalinowski J."/>
            <person name="Ruckert C."/>
        </authorList>
    </citation>
    <scope>NUCLEOTIDE SEQUENCE</scope>
    <source>
        <strain evidence="6">CGMCC 1.15254</strain>
    </source>
</reference>
<dbReference type="PANTHER" id="PTHR30579:SF7">
    <property type="entry name" value="HTH-TYPE TRANSCRIPTIONAL REGULATOR LRHA-RELATED"/>
    <property type="match status" value="1"/>
</dbReference>
<dbReference type="Pfam" id="PF00126">
    <property type="entry name" value="HTH_1"/>
    <property type="match status" value="1"/>
</dbReference>
<dbReference type="PANTHER" id="PTHR30579">
    <property type="entry name" value="TRANSCRIPTIONAL REGULATOR"/>
    <property type="match status" value="1"/>
</dbReference>
<dbReference type="SUPFAM" id="SSF46785">
    <property type="entry name" value="Winged helix' DNA-binding domain"/>
    <property type="match status" value="1"/>
</dbReference>
<evidence type="ECO:0000256" key="4">
    <source>
        <dbReference type="ARBA" id="ARBA00023163"/>
    </source>
</evidence>
<reference evidence="6" key="2">
    <citation type="submission" date="2020-09" db="EMBL/GenBank/DDBJ databases">
        <authorList>
            <person name="Sun Q."/>
            <person name="Zhou Y."/>
        </authorList>
    </citation>
    <scope>NUCLEOTIDE SEQUENCE</scope>
    <source>
        <strain evidence="6">CGMCC 1.15254</strain>
    </source>
</reference>
<evidence type="ECO:0000256" key="3">
    <source>
        <dbReference type="ARBA" id="ARBA00023125"/>
    </source>
</evidence>
<dbReference type="InterPro" id="IPR036388">
    <property type="entry name" value="WH-like_DNA-bd_sf"/>
</dbReference>
<evidence type="ECO:0000313" key="7">
    <source>
        <dbReference type="Proteomes" id="UP000632498"/>
    </source>
</evidence>
<evidence type="ECO:0000256" key="1">
    <source>
        <dbReference type="ARBA" id="ARBA00009437"/>
    </source>
</evidence>
<dbReference type="GO" id="GO:0003677">
    <property type="term" value="F:DNA binding"/>
    <property type="evidence" value="ECO:0007669"/>
    <property type="project" value="UniProtKB-KW"/>
</dbReference>
<proteinExistence type="inferred from homology"/>
<dbReference type="FunFam" id="1.10.10.10:FF:000001">
    <property type="entry name" value="LysR family transcriptional regulator"/>
    <property type="match status" value="1"/>
</dbReference>
<dbReference type="PROSITE" id="PS50931">
    <property type="entry name" value="HTH_LYSR"/>
    <property type="match status" value="1"/>
</dbReference>
<feature type="domain" description="HTH lysR-type" evidence="5">
    <location>
        <begin position="3"/>
        <end position="60"/>
    </location>
</feature>
<evidence type="ECO:0000256" key="2">
    <source>
        <dbReference type="ARBA" id="ARBA00023015"/>
    </source>
</evidence>
<accession>A0A917BT49</accession>
<name>A0A917BT49_9PROT</name>
<comment type="similarity">
    <text evidence="1">Belongs to the LysR transcriptional regulatory family.</text>
</comment>
<dbReference type="Gene3D" id="3.40.190.10">
    <property type="entry name" value="Periplasmic binding protein-like II"/>
    <property type="match status" value="2"/>
</dbReference>
<dbReference type="PRINTS" id="PR00039">
    <property type="entry name" value="HTHLYSR"/>
</dbReference>
<dbReference type="RefSeq" id="WP_188662141.1">
    <property type="nucleotide sequence ID" value="NZ_BMHV01000005.1"/>
</dbReference>
<keyword evidence="2" id="KW-0805">Transcription regulation</keyword>
<gene>
    <name evidence="6" type="ORF">GCM10011332_09130</name>
</gene>
<keyword evidence="4" id="KW-0804">Transcription</keyword>